<dbReference type="GO" id="GO:0044732">
    <property type="term" value="C:mitotic spindle pole body"/>
    <property type="evidence" value="ECO:0007669"/>
    <property type="project" value="TreeGrafter"/>
</dbReference>
<dbReference type="GO" id="GO:0006508">
    <property type="term" value="P:proteolysis"/>
    <property type="evidence" value="ECO:0007669"/>
    <property type="project" value="InterPro"/>
</dbReference>
<dbReference type="Proteomes" id="UP000053989">
    <property type="component" value="Unassembled WGS sequence"/>
</dbReference>
<dbReference type="InParanoid" id="A0A0C3AAL4"/>
<feature type="region of interest" description="Disordered" evidence="5">
    <location>
        <begin position="1235"/>
        <end position="1267"/>
    </location>
</feature>
<dbReference type="GO" id="GO:0072686">
    <property type="term" value="C:mitotic spindle"/>
    <property type="evidence" value="ECO:0007669"/>
    <property type="project" value="TreeGrafter"/>
</dbReference>
<dbReference type="PANTHER" id="PTHR12792:SF0">
    <property type="entry name" value="SEPARIN"/>
    <property type="match status" value="1"/>
</dbReference>
<evidence type="ECO:0000313" key="8">
    <source>
        <dbReference type="Proteomes" id="UP000053989"/>
    </source>
</evidence>
<proteinExistence type="predicted"/>
<accession>A0A0C3AAL4</accession>
<dbReference type="SUPFAM" id="SSF48452">
    <property type="entry name" value="TPR-like"/>
    <property type="match status" value="1"/>
</dbReference>
<feature type="region of interest" description="Disordered" evidence="5">
    <location>
        <begin position="1612"/>
        <end position="1659"/>
    </location>
</feature>
<comment type="catalytic activity">
    <reaction evidence="1">
        <text>All bonds known to be hydrolyzed by this endopeptidase have arginine in P1 and an acidic residue in P4. P6 is often occupied by an acidic residue or by a hydroxy-amino-acid residue, the phosphorylation of which enhances cleavage.</text>
        <dbReference type="EC" id="3.4.22.49"/>
    </reaction>
</comment>
<gene>
    <name evidence="7" type="ORF">SCLCIDRAFT_18838</name>
</gene>
<keyword evidence="3" id="KW-0378">Hydrolase</keyword>
<sequence length="2201" mass="240826">MATTTRNTARRETKFTKPAAITAVSGMDSKTRRNVNIRRAETSPSTPEQDKVVAMRAVNASLQTLSSVIKSGWKAKKKPMADPTAVKVDKAVEEAGKALEKLRCICPEDFDVERANSNLVGKLLGLELHEMAIEFLIGAHSHLTTLMKGAVAVQSPFHLLSFPLSASTDATLSSLAFTNLSYALSALSALLLRSAILLRDLVSALQNNVTLLDWAHHLSGSSVLEKTRDALLTRAYTSLTKACSLLSPDINMSNGADLQSIFYLRIFALSCLVYTSPDTIKPSTFWEQVQKVSLMYAHASVESTSTAGAKTIEAATASYISLSLRGLVERMRTLDLLAFLEGRPFLGVCEIWMSVAKRGGDMVNLDYISELMTASLATAEKRSSARTVPVSAHVDDLTSQVGKLSLASEGSQLNNRAPEIRSSQDNVLVECAQFCAVLVKATACLESEDSEAVKCIKQTIDTLPQYLPLVSRLGSTCGDSAAATVGSSSGDGVHRTRGKMERALERLRRAAIRVFDAGNLEKLDTVTKTSVTSLLEGIVKVLEADVKEIGKTHQRSVEAFKDMLTTLLDACFVLARVRLDPGDVETYTSSLHHLECAITAVDVTITVVNPSDSANFLRCISGAFHNLGGTLYKANRHGGATRFLREGCDVGLRALQLRIGDHGDEANEEVDVREEGESERNKEGWKQLEEQLFRRYELLGVCYSKIGDRKLAHEAVLQSVRTFPYYQYLCVLSPDPFARDGGVLKQLASVIERWTYMGTCELFLRPAEISLRHVFDEGVSYFLGKSHPKAAITGTLLTYQLTVLENIVHKDGVREAMFYILQDLLAVYDAKTAVVQRAGALLIGLSMLWKDGGIATEGDGIGNSQGGAESMGKEALKLLERDLPVVDSGLALLVPEYKLRAHLWLALHAYRRLSAGPEVIGAVAMHIDKACEVLTSLLPGSERALGDANAHVKKAKGTVVTKATKSSNGKKGSAETTKSRGTRKTPLNPVTPRPKKVVYLNSSGAEPTKTTGEVKTACSELNLGSLVGLLRELYQALHHEHTMVTSLTEMNIHLLGMLGMTVLKVKLLEVLKRLCEQQIPVPVESYSVFCVDLAHEYIKLGRPKRAGSIFNRCATVFKVGTVTDEVRLRHLLGQAEILALGENIPGSASVYCEAHCLEADVAVEDKAAPTAQRIRTRVERLERAALACRIFAAIQYSKDDVVGALCTTLQSLRLWNRAVDALSRLNPSNSFACKMSQEDTNPFETTSHALSGSDRPTPSPATRTPPTPVDALSWRILSSLLSTLLSLARSFFTRGSAREALYFAQQALDLAEATKASTVAARALTIRSEVLLGQGELKESREALGIATKLLENLPGVDAADVQRLRGDYWALSEGVAEGQEESPQEKYECAWKMLDELEGTLATLDGSRRRSSVGAGSGVVIVNPGQGMTLPRLLSSIFRRHIWLLRSEGGDLFRQLVDRLMALPPSAEIKGEEHAVMGKLTLHSVYERFQADIFLNSLTESTIALPMVMSGERDPSLAPTAQDILHALGDAEKLFWADLALTSRKGAVSHVREATVSLGMIQALQSTLGKIISDGPLLAVFFLDASSAVTLQREMLEAVRHKFPDTNSTDDLRWPILKDSTPSPLPPDPASGPKLNVGSRRPIRGHPTSSRSSASSSFEPDAVSDAVVSYWSALEERHAAAAVSLSAFKTLSSDISKLPRNWTVIHIILNPDKSTMLLSRLSSSSSPLLFCLPLRGRVDSDELHLTLDEALAELRDIVRLSDEGARRAVHVRNDDPADRAAWWSERAALDNRLKELLDNIEFCWLGGFKTILNPPPNLTTGHLDDLRVRVDKVLSRVLPSSDTKRRQPKSDVTSSPCSTPLLSEPFLNCLASLPPSCRNEELEDLLCFMLDLYQLHGVPVAISEVDIDQAVVDLRSALSEHRAVRKKTEKKGTIAEDHHTFLVLDRCLQGIPWESIPVLRGRSVSRIPSLNFLMDRLHLAAWQRRTKTGDGHEFDDARRAECLGDRIHIDPRKAYYVLNPSGDLKGTEGRFASWLKQMHGEGWNGIVGRAPSEQEFLNALSQKDLVVYFGHGGGEQYVRSHKIRHLPRCAATMLWGCSSGALKDMGEFDRVGTPYHYMLAGCPTLVANLWDVTDRDIDKFTQGVFDRLRLTPDSVKQCSPENGEMAGTSIVAAIAQSRQLCKLKYLTGAAPVVYGIPFYL</sequence>
<evidence type="ECO:0000256" key="3">
    <source>
        <dbReference type="ARBA" id="ARBA00022801"/>
    </source>
</evidence>
<dbReference type="EMBL" id="KN822004">
    <property type="protein sequence ID" value="KIM70823.1"/>
    <property type="molecule type" value="Genomic_DNA"/>
</dbReference>
<dbReference type="GO" id="GO:0004197">
    <property type="term" value="F:cysteine-type endopeptidase activity"/>
    <property type="evidence" value="ECO:0007669"/>
    <property type="project" value="InterPro"/>
</dbReference>
<keyword evidence="8" id="KW-1185">Reference proteome</keyword>
<feature type="compositionally biased region" description="Polar residues" evidence="5">
    <location>
        <begin position="1238"/>
        <end position="1250"/>
    </location>
</feature>
<dbReference type="HOGENOM" id="CLU_000777_0_0_1"/>
<dbReference type="InterPro" id="IPR030397">
    <property type="entry name" value="SEPARIN_core_dom"/>
</dbReference>
<evidence type="ECO:0000259" key="6">
    <source>
        <dbReference type="PROSITE" id="PS51700"/>
    </source>
</evidence>
<feature type="compositionally biased region" description="Polar residues" evidence="5">
    <location>
        <begin position="966"/>
        <end position="976"/>
    </location>
</feature>
<feature type="region of interest" description="Disordered" evidence="5">
    <location>
        <begin position="957"/>
        <end position="995"/>
    </location>
</feature>
<feature type="region of interest" description="Disordered" evidence="5">
    <location>
        <begin position="1840"/>
        <end position="1859"/>
    </location>
</feature>
<evidence type="ECO:0000256" key="5">
    <source>
        <dbReference type="SAM" id="MobiDB-lite"/>
    </source>
</evidence>
<dbReference type="Pfam" id="PF03568">
    <property type="entry name" value="Separin_C"/>
    <property type="match status" value="1"/>
</dbReference>
<dbReference type="STRING" id="1036808.A0A0C3AAL4"/>
<reference evidence="8" key="2">
    <citation type="submission" date="2015-01" db="EMBL/GenBank/DDBJ databases">
        <title>Evolutionary Origins and Diversification of the Mycorrhizal Mutualists.</title>
        <authorList>
            <consortium name="DOE Joint Genome Institute"/>
            <consortium name="Mycorrhizal Genomics Consortium"/>
            <person name="Kohler A."/>
            <person name="Kuo A."/>
            <person name="Nagy L.G."/>
            <person name="Floudas D."/>
            <person name="Copeland A."/>
            <person name="Barry K.W."/>
            <person name="Cichocki N."/>
            <person name="Veneault-Fourrey C."/>
            <person name="LaButti K."/>
            <person name="Lindquist E.A."/>
            <person name="Lipzen A."/>
            <person name="Lundell T."/>
            <person name="Morin E."/>
            <person name="Murat C."/>
            <person name="Riley R."/>
            <person name="Ohm R."/>
            <person name="Sun H."/>
            <person name="Tunlid A."/>
            <person name="Henrissat B."/>
            <person name="Grigoriev I.V."/>
            <person name="Hibbett D.S."/>
            <person name="Martin F."/>
        </authorList>
    </citation>
    <scope>NUCLEOTIDE SEQUENCE [LARGE SCALE GENOMIC DNA]</scope>
    <source>
        <strain evidence="8">Foug A</strain>
    </source>
</reference>
<dbReference type="GO" id="GO:0005737">
    <property type="term" value="C:cytoplasm"/>
    <property type="evidence" value="ECO:0007669"/>
    <property type="project" value="TreeGrafter"/>
</dbReference>
<dbReference type="InterPro" id="IPR011990">
    <property type="entry name" value="TPR-like_helical_dom_sf"/>
</dbReference>
<feature type="compositionally biased region" description="Pro residues" evidence="5">
    <location>
        <begin position="1257"/>
        <end position="1267"/>
    </location>
</feature>
<dbReference type="PROSITE" id="PS51700">
    <property type="entry name" value="SEPARIN"/>
    <property type="match status" value="1"/>
</dbReference>
<dbReference type="PANTHER" id="PTHR12792">
    <property type="entry name" value="EXTRA SPINDLE POLES 1-RELATED"/>
    <property type="match status" value="1"/>
</dbReference>
<dbReference type="OrthoDB" id="10255632at2759"/>
<dbReference type="InterPro" id="IPR005314">
    <property type="entry name" value="Peptidase_C50"/>
</dbReference>
<evidence type="ECO:0000313" key="7">
    <source>
        <dbReference type="EMBL" id="KIM70823.1"/>
    </source>
</evidence>
<dbReference type="EC" id="3.4.22.49" evidence="2"/>
<feature type="domain" description="Peptidase C50" evidence="6">
    <location>
        <begin position="2012"/>
        <end position="2109"/>
    </location>
</feature>
<name>A0A0C3AAL4_9AGAM</name>
<evidence type="ECO:0000256" key="1">
    <source>
        <dbReference type="ARBA" id="ARBA00000451"/>
    </source>
</evidence>
<protein>
    <recommendedName>
        <fullName evidence="2">separase</fullName>
        <ecNumber evidence="2">3.4.22.49</ecNumber>
    </recommendedName>
</protein>
<dbReference type="GO" id="GO:0005634">
    <property type="term" value="C:nucleus"/>
    <property type="evidence" value="ECO:0007669"/>
    <property type="project" value="InterPro"/>
</dbReference>
<organism evidence="7 8">
    <name type="scientific">Scleroderma citrinum Foug A</name>
    <dbReference type="NCBI Taxonomy" id="1036808"/>
    <lineage>
        <taxon>Eukaryota</taxon>
        <taxon>Fungi</taxon>
        <taxon>Dikarya</taxon>
        <taxon>Basidiomycota</taxon>
        <taxon>Agaricomycotina</taxon>
        <taxon>Agaricomycetes</taxon>
        <taxon>Agaricomycetidae</taxon>
        <taxon>Boletales</taxon>
        <taxon>Sclerodermatineae</taxon>
        <taxon>Sclerodermataceae</taxon>
        <taxon>Scleroderma</taxon>
    </lineage>
</organism>
<reference evidence="7 8" key="1">
    <citation type="submission" date="2014-04" db="EMBL/GenBank/DDBJ databases">
        <authorList>
            <consortium name="DOE Joint Genome Institute"/>
            <person name="Kuo A."/>
            <person name="Kohler A."/>
            <person name="Nagy L.G."/>
            <person name="Floudas D."/>
            <person name="Copeland A."/>
            <person name="Barry K.W."/>
            <person name="Cichocki N."/>
            <person name="Veneault-Fourrey C."/>
            <person name="LaButti K."/>
            <person name="Lindquist E.A."/>
            <person name="Lipzen A."/>
            <person name="Lundell T."/>
            <person name="Morin E."/>
            <person name="Murat C."/>
            <person name="Sun H."/>
            <person name="Tunlid A."/>
            <person name="Henrissat B."/>
            <person name="Grigoriev I.V."/>
            <person name="Hibbett D.S."/>
            <person name="Martin F."/>
            <person name="Nordberg H.P."/>
            <person name="Cantor M.N."/>
            <person name="Hua S.X."/>
        </authorList>
    </citation>
    <scope>NUCLEOTIDE SEQUENCE [LARGE SCALE GENOMIC DNA]</scope>
    <source>
        <strain evidence="7 8">Foug A</strain>
    </source>
</reference>
<keyword evidence="4" id="KW-0159">Chromosome partition</keyword>
<evidence type="ECO:0000256" key="4">
    <source>
        <dbReference type="ARBA" id="ARBA00022829"/>
    </source>
</evidence>
<evidence type="ECO:0000256" key="2">
    <source>
        <dbReference type="ARBA" id="ARBA00012489"/>
    </source>
</evidence>
<dbReference type="GO" id="GO:0051307">
    <property type="term" value="P:meiotic chromosome separation"/>
    <property type="evidence" value="ECO:0007669"/>
    <property type="project" value="TreeGrafter"/>
</dbReference>